<keyword evidence="4 9" id="KW-0479">Metal-binding</keyword>
<feature type="domain" description="Peptidase M1 membrane alanine aminopeptidase" evidence="12">
    <location>
        <begin position="555"/>
        <end position="746"/>
    </location>
</feature>
<comment type="similarity">
    <text evidence="1">Belongs to the peptidase M1 family.</text>
</comment>
<dbReference type="InterPro" id="IPR014782">
    <property type="entry name" value="Peptidase_M1_dom"/>
</dbReference>
<proteinExistence type="inferred from homology"/>
<dbReference type="Proteomes" id="UP000007800">
    <property type="component" value="Unassembled WGS sequence"/>
</dbReference>
<keyword evidence="6 9" id="KW-0862">Zinc</keyword>
<evidence type="ECO:0000256" key="11">
    <source>
        <dbReference type="SAM" id="MobiDB-lite"/>
    </source>
</evidence>
<accession>C5KJD0</accession>
<keyword evidence="7 14" id="KW-0482">Metalloprotease</keyword>
<keyword evidence="5" id="KW-0378">Hydrolase</keyword>
<evidence type="ECO:0000256" key="8">
    <source>
        <dbReference type="PIRSR" id="PIRSR634016-1"/>
    </source>
</evidence>
<dbReference type="Pfam" id="PF11838">
    <property type="entry name" value="ERAP1_C"/>
    <property type="match status" value="1"/>
</dbReference>
<evidence type="ECO:0000256" key="1">
    <source>
        <dbReference type="ARBA" id="ARBA00010136"/>
    </source>
</evidence>
<dbReference type="GO" id="GO:0004177">
    <property type="term" value="F:aminopeptidase activity"/>
    <property type="evidence" value="ECO:0007669"/>
    <property type="project" value="UniProtKB-KW"/>
</dbReference>
<dbReference type="InterPro" id="IPR034016">
    <property type="entry name" value="M1_APN-typ"/>
</dbReference>
<keyword evidence="15" id="KW-1185">Reference proteome</keyword>
<feature type="site" description="Transition state stabilizer" evidence="10">
    <location>
        <position position="714"/>
    </location>
</feature>
<evidence type="ECO:0000256" key="10">
    <source>
        <dbReference type="PIRSR" id="PIRSR634016-4"/>
    </source>
</evidence>
<evidence type="ECO:0000259" key="13">
    <source>
        <dbReference type="Pfam" id="PF11838"/>
    </source>
</evidence>
<dbReference type="Gene3D" id="2.60.40.1730">
    <property type="entry name" value="tricorn interacting facor f3 domain"/>
    <property type="match status" value="1"/>
</dbReference>
<name>C5KJD0_PERM5</name>
<evidence type="ECO:0000256" key="6">
    <source>
        <dbReference type="ARBA" id="ARBA00022833"/>
    </source>
</evidence>
<dbReference type="Pfam" id="PF01433">
    <property type="entry name" value="Peptidase_M1"/>
    <property type="match status" value="1"/>
</dbReference>
<dbReference type="GO" id="GO:0008237">
    <property type="term" value="F:metallopeptidase activity"/>
    <property type="evidence" value="ECO:0007669"/>
    <property type="project" value="UniProtKB-KW"/>
</dbReference>
<feature type="binding site" evidence="9">
    <location>
        <position position="628"/>
    </location>
    <ligand>
        <name>Zn(2+)</name>
        <dbReference type="ChEBI" id="CHEBI:29105"/>
        <note>catalytic</note>
    </ligand>
</feature>
<feature type="domain" description="ERAP1-like C-terminal" evidence="13">
    <location>
        <begin position="898"/>
        <end position="1102"/>
    </location>
</feature>
<protein>
    <submittedName>
        <fullName evidence="14">Protease m1 zinc metalloprotease, putative</fullName>
    </submittedName>
</protein>
<dbReference type="InParanoid" id="C5KJD0"/>
<evidence type="ECO:0000256" key="7">
    <source>
        <dbReference type="ARBA" id="ARBA00023049"/>
    </source>
</evidence>
<dbReference type="Gene3D" id="1.25.50.20">
    <property type="match status" value="1"/>
</dbReference>
<dbReference type="GO" id="GO:0008270">
    <property type="term" value="F:zinc ion binding"/>
    <property type="evidence" value="ECO:0007669"/>
    <property type="project" value="InterPro"/>
</dbReference>
<evidence type="ECO:0000256" key="5">
    <source>
        <dbReference type="ARBA" id="ARBA00022801"/>
    </source>
</evidence>
<dbReference type="FunFam" id="1.10.390.10:FF:000006">
    <property type="entry name" value="Puromycin-sensitive aminopeptidase"/>
    <property type="match status" value="1"/>
</dbReference>
<feature type="binding site" evidence="9">
    <location>
        <position position="651"/>
    </location>
    <ligand>
        <name>Zn(2+)</name>
        <dbReference type="ChEBI" id="CHEBI:29105"/>
        <note>catalytic</note>
    </ligand>
</feature>
<dbReference type="InterPro" id="IPR042097">
    <property type="entry name" value="Aminopeptidase_N-like_N_sf"/>
</dbReference>
<feature type="region of interest" description="Disordered" evidence="11">
    <location>
        <begin position="434"/>
        <end position="464"/>
    </location>
</feature>
<dbReference type="InterPro" id="IPR024571">
    <property type="entry name" value="ERAP1-like_C_dom"/>
</dbReference>
<reference evidence="14 15" key="1">
    <citation type="submission" date="2008-07" db="EMBL/GenBank/DDBJ databases">
        <authorList>
            <person name="El-Sayed N."/>
            <person name="Caler E."/>
            <person name="Inman J."/>
            <person name="Amedeo P."/>
            <person name="Hass B."/>
            <person name="Wortman J."/>
        </authorList>
    </citation>
    <scope>NUCLEOTIDE SEQUENCE [LARGE SCALE GENOMIC DNA]</scope>
    <source>
        <strain evidence="15">ATCC 50983 / TXsc</strain>
    </source>
</reference>
<evidence type="ECO:0000256" key="3">
    <source>
        <dbReference type="ARBA" id="ARBA00022670"/>
    </source>
</evidence>
<feature type="compositionally biased region" description="Basic and acidic residues" evidence="11">
    <location>
        <begin position="437"/>
        <end position="453"/>
    </location>
</feature>
<dbReference type="AlphaFoldDB" id="C5KJD0"/>
<feature type="binding site" evidence="9">
    <location>
        <position position="632"/>
    </location>
    <ligand>
        <name>Zn(2+)</name>
        <dbReference type="ChEBI" id="CHEBI:29105"/>
        <note>catalytic</note>
    </ligand>
</feature>
<dbReference type="CDD" id="cd09601">
    <property type="entry name" value="M1_APN-Q_like"/>
    <property type="match status" value="1"/>
</dbReference>
<dbReference type="PANTHER" id="PTHR11533">
    <property type="entry name" value="PROTEASE M1 ZINC METALLOPROTEASE"/>
    <property type="match status" value="1"/>
</dbReference>
<evidence type="ECO:0000256" key="2">
    <source>
        <dbReference type="ARBA" id="ARBA00022438"/>
    </source>
</evidence>
<sequence length="1123" mass="124690">MSSAERVRPSGGWPTLSQEDISADIKYMVRQSYGADGGLDGASPSRHRKNTGLAHELARADATSSLWSLLMEAEMLRMTLLKVSPSPIADSGAPLLSDAALAAFTDDDLPELILPSTLSLSTVEEYLEVCRENKSRTYPMRTIPGEDLPLGLADVDVKQDAKDMNRDMITIDGVLYEGAHAGYDGIVSAVQFALPQQMMNAESVARVIVTIANRTHSGGLCFEKVTEVYQQPDVVIIGPCSSVAEPLDVVIASGDSSSTWAMVRAHTQYAVYSDGDHRELLRVDADFLCRLAVDVDCTGEGHFVQGELTVPSSGKALEVGSSSSESGAEHRLRNDGLTVESYDIHIDLTSAINSESELIGRYQNREFEGELCDGILRICQILKYYLIYQYVVSISETASVLGNMPVQRTEAFSYSMISFLSEDSEDSIVGDIDTEISDNRETPCEERSPAEERRRKRHSMTDCESSTDQLSTMAEYALSESDDSVDGMPSTKRRKVLKELCTGVRTTFEPTPKMSSYLLAFAVGDFVQLSGKDTPGRDARVSIWCRRSQASKGNFALEIASKCLVYYESELFNTKYPLPKCDLLAVTDHHFGAMENWGLITFREQDLLLNEESGSAEAVYRITVTVCHELAHMWFGNIVTIKWWNDIWLNEGFATWTSYAAANYIFPGSSLWAAFQTSMVDRAMQLDCLESSHPIQVTCLDGREAFDNFDAISYNKSAAVIHMLTTHIGMARFKDRIHTYLDRHNYPYLLANMVDENTVSIRQVAVGGTTLMPNSELRIKLSASETLHLNPDTTGFYSVVYSPSLLHRITSLDAAMLSPLDLIGLIRDSTMAMTDGRLPPKEWYKLLLKFFATGEIDETVGIQLGSRILVGRFCTTSMGSPTSPQPSSLDSFSSHVTDSIAGRGLRVGSLRIMLDCQDPATIEACSKLFEQGGYSLPDSVPEDIHGWVYAGAVACPKKGIARARLLLEHYESRHPASIDRQQKTLAIIGEVADADIQREILSLLLPKRVVRPQDWRCVVESCTHNRSIGLDVVWEWLTTWWKQIQERFRSSGAMGIGSKLLVLVCENMSTKEDLSRVTKFLRENPDPRMARTSSQLIDRIKRNISVRTLLEDSVVDLERLISD</sequence>
<dbReference type="InterPro" id="IPR001930">
    <property type="entry name" value="Peptidase_M1"/>
</dbReference>
<evidence type="ECO:0000259" key="12">
    <source>
        <dbReference type="Pfam" id="PF01433"/>
    </source>
</evidence>
<dbReference type="PRINTS" id="PR00756">
    <property type="entry name" value="ALADIPTASE"/>
</dbReference>
<comment type="cofactor">
    <cofactor evidence="9">
        <name>Zn(2+)</name>
        <dbReference type="ChEBI" id="CHEBI:29105"/>
    </cofactor>
    <text evidence="9">Binds 1 zinc ion per subunit.</text>
</comment>
<dbReference type="Gene3D" id="1.10.390.10">
    <property type="entry name" value="Neutral Protease Domain 2"/>
    <property type="match status" value="1"/>
</dbReference>
<keyword evidence="3 14" id="KW-0645">Protease</keyword>
<evidence type="ECO:0000256" key="9">
    <source>
        <dbReference type="PIRSR" id="PIRSR634016-3"/>
    </source>
</evidence>
<dbReference type="InterPro" id="IPR050344">
    <property type="entry name" value="Peptidase_M1_aminopeptidases"/>
</dbReference>
<gene>
    <name evidence="14" type="ORF">Pmar_PMAR018784</name>
</gene>
<evidence type="ECO:0000313" key="15">
    <source>
        <dbReference type="Proteomes" id="UP000007800"/>
    </source>
</evidence>
<evidence type="ECO:0000313" key="14">
    <source>
        <dbReference type="EMBL" id="EER15432.1"/>
    </source>
</evidence>
<dbReference type="OrthoDB" id="10031169at2759"/>
<dbReference type="SUPFAM" id="SSF55486">
    <property type="entry name" value="Metalloproteases ('zincins'), catalytic domain"/>
    <property type="match status" value="1"/>
</dbReference>
<evidence type="ECO:0000256" key="4">
    <source>
        <dbReference type="ARBA" id="ARBA00022723"/>
    </source>
</evidence>
<dbReference type="GO" id="GO:0006508">
    <property type="term" value="P:proteolysis"/>
    <property type="evidence" value="ECO:0007669"/>
    <property type="project" value="UniProtKB-KW"/>
</dbReference>
<dbReference type="RefSeq" id="XP_002783636.1">
    <property type="nucleotide sequence ID" value="XM_002783590.1"/>
</dbReference>
<organism evidence="15">
    <name type="scientific">Perkinsus marinus (strain ATCC 50983 / TXsc)</name>
    <dbReference type="NCBI Taxonomy" id="423536"/>
    <lineage>
        <taxon>Eukaryota</taxon>
        <taxon>Sar</taxon>
        <taxon>Alveolata</taxon>
        <taxon>Perkinsozoa</taxon>
        <taxon>Perkinsea</taxon>
        <taxon>Perkinsida</taxon>
        <taxon>Perkinsidae</taxon>
        <taxon>Perkinsus</taxon>
    </lineage>
</organism>
<dbReference type="EMBL" id="GG673601">
    <property type="protein sequence ID" value="EER15432.1"/>
    <property type="molecule type" value="Genomic_DNA"/>
</dbReference>
<dbReference type="InterPro" id="IPR027268">
    <property type="entry name" value="Peptidase_M4/M1_CTD_sf"/>
</dbReference>
<feature type="active site" description="Proton acceptor" evidence="8">
    <location>
        <position position="629"/>
    </location>
</feature>
<dbReference type="PANTHER" id="PTHR11533:SF299">
    <property type="entry name" value="AMINOPEPTIDASE"/>
    <property type="match status" value="1"/>
</dbReference>
<dbReference type="GeneID" id="9046175"/>
<keyword evidence="2" id="KW-0031">Aminopeptidase</keyword>